<evidence type="ECO:0000313" key="3">
    <source>
        <dbReference type="Proteomes" id="UP000012984"/>
    </source>
</evidence>
<reference evidence="2 3" key="1">
    <citation type="journal article" date="2013" name="Genome Announc.">
        <title>Complete Genome Sequence of Mycoplasma putrefaciens Strain 9231, One of the Agents of Contagious Agalactia in Goats.</title>
        <authorList>
            <person name="Dupuy V."/>
            <person name="Sirand-Pugnet P."/>
            <person name="Baranowski E."/>
            <person name="Barre A."/>
            <person name="Breton M."/>
            <person name="Couture C."/>
            <person name="Dordet-Frisoni E."/>
            <person name="Gaurivaud P."/>
            <person name="Jacob D."/>
            <person name="Lemaitre C."/>
            <person name="Manso-Silvan L."/>
            <person name="Nikolski M."/>
            <person name="Nouvel L.X."/>
            <person name="Poumarat F."/>
            <person name="Tardy F."/>
            <person name="Thebault P."/>
            <person name="Theil S."/>
            <person name="Citti C."/>
            <person name="Blanchard A."/>
            <person name="Thiaucourt F."/>
        </authorList>
    </citation>
    <scope>NUCLEOTIDE SEQUENCE [LARGE SCALE GENOMIC DNA]</scope>
    <source>
        <strain evidence="2">Mput9231</strain>
    </source>
</reference>
<evidence type="ECO:0000313" key="2">
    <source>
        <dbReference type="EMBL" id="AGJ90637.1"/>
    </source>
</evidence>
<accession>M9WBV1</accession>
<protein>
    <recommendedName>
        <fullName evidence="4">ICEF Integrative Conjugal Element-II</fullName>
    </recommendedName>
</protein>
<proteinExistence type="predicted"/>
<dbReference type="KEGG" id="mput:MPUT9231_2040"/>
<sequence>MSEKEKKDNKQKGLAITFRMYEVPDVLRFEQWKKELNASGSNVSTALADIVKEYLLEKEKKIALKGLREDLFYSFRKVLFASLAPFSANIIREILKNRAELLLLNKKIDVLLNTIFKDEKHILKNLNIDLLEEARYFEQMRELLNNETQVKIEKINKKIAKVKDHQKKFEELHQKSNSEWDAEITTLLYKDYEFDPDTDLDEVEVKELV</sequence>
<dbReference type="NCBIfam" id="NF045893">
    <property type="entry name" value="ICE_Mbov_0398"/>
    <property type="match status" value="1"/>
</dbReference>
<keyword evidence="1" id="KW-0175">Coiled coil</keyword>
<gene>
    <name evidence="2" type="ORF">MPUT9231_2040</name>
</gene>
<dbReference type="Proteomes" id="UP000012984">
    <property type="component" value="Chromosome"/>
</dbReference>
<name>M9WBV1_9MOLU</name>
<evidence type="ECO:0008006" key="4">
    <source>
        <dbReference type="Google" id="ProtNLM"/>
    </source>
</evidence>
<dbReference type="OrthoDB" id="397459at2"/>
<dbReference type="RefSeq" id="WP_015587273.1">
    <property type="nucleotide sequence ID" value="NC_021083.1"/>
</dbReference>
<dbReference type="eggNOG" id="ENOG5032HYR">
    <property type="taxonomic scope" value="Bacteria"/>
</dbReference>
<organism evidence="2 3">
    <name type="scientific">Mycoplasma putrefaciens Mput9231</name>
    <dbReference type="NCBI Taxonomy" id="1292033"/>
    <lineage>
        <taxon>Bacteria</taxon>
        <taxon>Bacillati</taxon>
        <taxon>Mycoplasmatota</taxon>
        <taxon>Mollicutes</taxon>
        <taxon>Mycoplasmataceae</taxon>
        <taxon>Mycoplasma</taxon>
    </lineage>
</organism>
<keyword evidence="3" id="KW-1185">Reference proteome</keyword>
<dbReference type="AlphaFoldDB" id="M9WBV1"/>
<feature type="coiled-coil region" evidence="1">
    <location>
        <begin position="145"/>
        <end position="175"/>
    </location>
</feature>
<evidence type="ECO:0000256" key="1">
    <source>
        <dbReference type="SAM" id="Coils"/>
    </source>
</evidence>
<dbReference type="HOGENOM" id="CLU_114079_0_0_14"/>
<dbReference type="EMBL" id="CP004357">
    <property type="protein sequence ID" value="AGJ90637.1"/>
    <property type="molecule type" value="Genomic_DNA"/>
</dbReference>
<dbReference type="PATRIC" id="fig|1292033.3.peg.192"/>